<keyword evidence="1" id="KW-0472">Membrane</keyword>
<evidence type="ECO:0000313" key="3">
    <source>
        <dbReference type="Proteomes" id="UP001589627"/>
    </source>
</evidence>
<organism evidence="2 3">
    <name type="scientific">Actinoallomurus acaciae</name>
    <dbReference type="NCBI Taxonomy" id="502577"/>
    <lineage>
        <taxon>Bacteria</taxon>
        <taxon>Bacillati</taxon>
        <taxon>Actinomycetota</taxon>
        <taxon>Actinomycetes</taxon>
        <taxon>Streptosporangiales</taxon>
        <taxon>Thermomonosporaceae</taxon>
        <taxon>Actinoallomurus</taxon>
    </lineage>
</organism>
<evidence type="ECO:0000313" key="2">
    <source>
        <dbReference type="EMBL" id="MFB9839165.1"/>
    </source>
</evidence>
<dbReference type="Pfam" id="PF22564">
    <property type="entry name" value="HAAS"/>
    <property type="match status" value="1"/>
</dbReference>
<feature type="transmembrane region" description="Helical" evidence="1">
    <location>
        <begin position="117"/>
        <end position="142"/>
    </location>
</feature>
<keyword evidence="1" id="KW-1133">Transmembrane helix</keyword>
<dbReference type="RefSeq" id="WP_378212247.1">
    <property type="nucleotide sequence ID" value="NZ_JBHLZP010000651.1"/>
</dbReference>
<gene>
    <name evidence="2" type="ORF">ACFFNX_44175</name>
</gene>
<dbReference type="EMBL" id="JBHLZP010000651">
    <property type="protein sequence ID" value="MFB9839165.1"/>
    <property type="molecule type" value="Genomic_DNA"/>
</dbReference>
<comment type="caution">
    <text evidence="2">The sequence shown here is derived from an EMBL/GenBank/DDBJ whole genome shotgun (WGS) entry which is preliminary data.</text>
</comment>
<dbReference type="Proteomes" id="UP001589627">
    <property type="component" value="Unassembled WGS sequence"/>
</dbReference>
<keyword evidence="1" id="KW-0812">Transmembrane</keyword>
<feature type="transmembrane region" description="Helical" evidence="1">
    <location>
        <begin position="250"/>
        <end position="268"/>
    </location>
</feature>
<keyword evidence="3" id="KW-1185">Reference proteome</keyword>
<feature type="transmembrane region" description="Helical" evidence="1">
    <location>
        <begin position="174"/>
        <end position="196"/>
    </location>
</feature>
<accession>A0ABV5YVX3</accession>
<reference evidence="2 3" key="1">
    <citation type="submission" date="2024-09" db="EMBL/GenBank/DDBJ databases">
        <authorList>
            <person name="Sun Q."/>
            <person name="Mori K."/>
        </authorList>
    </citation>
    <scope>NUCLEOTIDE SEQUENCE [LARGE SCALE GENOMIC DNA]</scope>
    <source>
        <strain evidence="2 3">TBRC 0563</strain>
    </source>
</reference>
<protein>
    <submittedName>
        <fullName evidence="2">Uncharacterized protein</fullName>
    </submittedName>
</protein>
<feature type="transmembrane region" description="Helical" evidence="1">
    <location>
        <begin position="86"/>
        <end position="105"/>
    </location>
</feature>
<sequence>MTASSLTERYVDEVVRLIPAGQRDDIADELRTTIADTVEARGAADPDAAEREVLTEMGAPARLAARYADRPTALIGPDLFPAYKRLLVGLLSTVLPLVAVALLLLDVAGGKGIGPALGSAVTMVLTVGPQMIAWVTVVFALVERSQRRRDATANTDVWTPDDLPEPVQKERRGFAAVASAVWHTLLLVLIIWQHVARPYHLDGHRAQVIDPNLWSGWIWPILIGLAGLVVFSLIQVAVRDWTIPLAAGNALAEAVFALPLAYVLYRHLLFDPHVLADFNGPDWKTPDAFYNVVALGVLAVSASEVVKRFREARG</sequence>
<evidence type="ECO:0000256" key="1">
    <source>
        <dbReference type="SAM" id="Phobius"/>
    </source>
</evidence>
<feature type="transmembrane region" description="Helical" evidence="1">
    <location>
        <begin position="288"/>
        <end position="306"/>
    </location>
</feature>
<name>A0ABV5YVX3_9ACTN</name>
<proteinExistence type="predicted"/>
<feature type="transmembrane region" description="Helical" evidence="1">
    <location>
        <begin position="216"/>
        <end position="238"/>
    </location>
</feature>